<dbReference type="InterPro" id="IPR000717">
    <property type="entry name" value="PCI_dom"/>
</dbReference>
<evidence type="ECO:0000313" key="4">
    <source>
        <dbReference type="EMBL" id="EQB59693.1"/>
    </source>
</evidence>
<evidence type="ECO:0000259" key="3">
    <source>
        <dbReference type="PROSITE" id="PS50250"/>
    </source>
</evidence>
<protein>
    <submittedName>
        <fullName evidence="4">26s proteasome non-atpase regulatory subunit 11</fullName>
    </submittedName>
</protein>
<dbReference type="EMBL" id="KE647376">
    <property type="protein sequence ID" value="EQB59693.1"/>
    <property type="molecule type" value="Genomic_DNA"/>
</dbReference>
<dbReference type="InterPro" id="IPR050871">
    <property type="entry name" value="26S_Proteasome/COP9_Components"/>
</dbReference>
<dbReference type="Pfam" id="PF01399">
    <property type="entry name" value="PCI"/>
    <property type="match status" value="1"/>
</dbReference>
<evidence type="ECO:0000256" key="2">
    <source>
        <dbReference type="ARBA" id="ARBA00022942"/>
    </source>
</evidence>
<accession>T0L4K3</accession>
<dbReference type="InterPro" id="IPR011990">
    <property type="entry name" value="TPR-like_helical_dom_sf"/>
</dbReference>
<dbReference type="VEuPathDB" id="MicrosporidiaDB:NAPIS_ORF02736"/>
<dbReference type="OrthoDB" id="1418352at2759"/>
<dbReference type="HOGENOM" id="CLU_029573_1_0_1"/>
<evidence type="ECO:0000256" key="1">
    <source>
        <dbReference type="ARBA" id="ARBA00007454"/>
    </source>
</evidence>
<dbReference type="PROSITE" id="PS50250">
    <property type="entry name" value="PCI"/>
    <property type="match status" value="1"/>
</dbReference>
<keyword evidence="5" id="KW-1185">Reference proteome</keyword>
<comment type="similarity">
    <text evidence="1">Belongs to the proteasome subunit S9 family.</text>
</comment>
<gene>
    <name evidence="4" type="ORF">NAPIS_ORF02736</name>
</gene>
<feature type="domain" description="PCI" evidence="3">
    <location>
        <begin position="194"/>
        <end position="372"/>
    </location>
</feature>
<name>T0L4K3_9MICR</name>
<dbReference type="SUPFAM" id="SSF46785">
    <property type="entry name" value="Winged helix' DNA-binding domain"/>
    <property type="match status" value="1"/>
</dbReference>
<dbReference type="SMART" id="SM00088">
    <property type="entry name" value="PINT"/>
    <property type="match status" value="1"/>
</dbReference>
<dbReference type="SUPFAM" id="SSF48452">
    <property type="entry name" value="TPR-like"/>
    <property type="match status" value="1"/>
</dbReference>
<dbReference type="Pfam" id="PF18055">
    <property type="entry name" value="RPN6_N"/>
    <property type="match status" value="1"/>
</dbReference>
<proteinExistence type="inferred from homology"/>
<dbReference type="Gene3D" id="1.25.40.570">
    <property type="match status" value="1"/>
</dbReference>
<organism evidence="4 5">
    <name type="scientific">Vairimorpha apis BRL 01</name>
    <dbReference type="NCBI Taxonomy" id="1037528"/>
    <lineage>
        <taxon>Eukaryota</taxon>
        <taxon>Fungi</taxon>
        <taxon>Fungi incertae sedis</taxon>
        <taxon>Microsporidia</taxon>
        <taxon>Nosematidae</taxon>
        <taxon>Vairimorpha</taxon>
    </lineage>
</organism>
<dbReference type="InterPro" id="IPR040773">
    <property type="entry name" value="Rpn6_N"/>
</dbReference>
<dbReference type="Proteomes" id="UP000053780">
    <property type="component" value="Unassembled WGS sequence"/>
</dbReference>
<dbReference type="PANTHER" id="PTHR10678">
    <property type="entry name" value="26S PROTEASOME NON-ATPASE REGULATORY SUBUNIT 11/COP9 SIGNALOSOME COMPLEX SUBUNIT 2"/>
    <property type="match status" value="1"/>
</dbReference>
<sequence length="390" mass="45541">MNSPLLPILSSTCSQEEKEIAFLEMQKPVIRSRNYDALCENIINIKNFWSEITTSRIIKIIRKLFSLIQCDNDLKLIIPFLNDLIDWATKTNRNLLRLDLECKRIYVYIYINKFHEALTSIKHTIKDLKKFDDKTNLIMLYVYESKAYYKIKNFSKAKSSLTSARSLAVSCYCSYELQAQIDLFNGMYLCDSRNYQTACSYFIEAVEGFRIDKNDELCRVAFRYLLLSNILKDNGNLKNKSVNFEHSLSNNKKNKFSYDDDNIIQILNNVKVAIKERSLKKYLDILENNKIILDSDEFLNSHLKYLYDILLEANIIKIIEAYSIIYLKYIADDLGFDVDVVEVKIRKMILDGSINGIIDHNDMSLILSNKKEEKQVCNEILEKISKIISN</sequence>
<dbReference type="AlphaFoldDB" id="T0L4K3"/>
<dbReference type="InterPro" id="IPR036390">
    <property type="entry name" value="WH_DNA-bd_sf"/>
</dbReference>
<evidence type="ECO:0000313" key="5">
    <source>
        <dbReference type="Proteomes" id="UP000053780"/>
    </source>
</evidence>
<keyword evidence="2 4" id="KW-0647">Proteasome</keyword>
<dbReference type="GO" id="GO:0000502">
    <property type="term" value="C:proteasome complex"/>
    <property type="evidence" value="ECO:0007669"/>
    <property type="project" value="UniProtKB-KW"/>
</dbReference>
<reference evidence="4 5" key="1">
    <citation type="journal article" date="2013" name="BMC Genomics">
        <title>Genome sequencing and comparative genomics of honey bee microsporidia, Nosema apis reveal novel insights into host-parasite interactions.</title>
        <authorList>
            <person name="Chen Yp."/>
            <person name="Pettis J.S."/>
            <person name="Zhao Y."/>
            <person name="Liu X."/>
            <person name="Tallon L.J."/>
            <person name="Sadzewicz L.D."/>
            <person name="Li R."/>
            <person name="Zheng H."/>
            <person name="Huang S."/>
            <person name="Zhang X."/>
            <person name="Hamilton M.C."/>
            <person name="Pernal S.F."/>
            <person name="Melathopoulos A.P."/>
            <person name="Yan X."/>
            <person name="Evans J.D."/>
        </authorList>
    </citation>
    <scope>NUCLEOTIDE SEQUENCE [LARGE SCALE GENOMIC DNA]</scope>
    <source>
        <strain evidence="4 5">BRL 01</strain>
    </source>
</reference>
<dbReference type="SMART" id="SM00753">
    <property type="entry name" value="PAM"/>
    <property type="match status" value="1"/>
</dbReference>